<dbReference type="EMBL" id="KX700290">
    <property type="protein sequence ID" value="APD74246.1"/>
    <property type="molecule type" value="Genomic_DNA"/>
</dbReference>
<protein>
    <submittedName>
        <fullName evidence="2">Variant surface glycoprotein 1125.2818</fullName>
    </submittedName>
</protein>
<name>A0A1J0R8V5_9TRYP</name>
<evidence type="ECO:0000256" key="1">
    <source>
        <dbReference type="SAM" id="MobiDB-lite"/>
    </source>
</evidence>
<feature type="compositionally biased region" description="Polar residues" evidence="1">
    <location>
        <begin position="302"/>
        <end position="318"/>
    </location>
</feature>
<proteinExistence type="predicted"/>
<dbReference type="AlphaFoldDB" id="A0A1J0R8V5"/>
<accession>A0A1J0R8V5</accession>
<reference evidence="2" key="1">
    <citation type="submission" date="2016-08" db="EMBL/GenBank/DDBJ databases">
        <title>VSG repertoire of Trypanosoma brucei EATRO 1125.</title>
        <authorList>
            <person name="Cross G.A."/>
        </authorList>
    </citation>
    <scope>NUCLEOTIDE SEQUENCE</scope>
    <source>
        <strain evidence="2">EATRO 1125</strain>
    </source>
</reference>
<dbReference type="VEuPathDB" id="TriTrypDB:Tb927.10.16230"/>
<sequence>MIIAQTVRTDDANTKAAKVKEPLQELLFYTKALAAPTGKATRAANVAKTLRTEAAIFNLATYHADSEAQNNIYSLLNAVAQARAIRAAAAATSLAEQEEKHAATIIARMAQLRMLVHNKRGMPRFTAAAVHTGIVGGIFSSPATTCEITYANTPTTLAACLAQTKDKGDMEETGIAIQVTKMQTVPASELDTSKVKIKVAGLGALKGAGTSTNENNGCVANNGGGWPLATAANGPAVKDIVAVEPAALKMADVDHNKRPNQGCRKRRDDAHEEEIITGRESLEFAICILKALSEPTEKETAETSITSPSSDPDAQNIA</sequence>
<feature type="region of interest" description="Disordered" evidence="1">
    <location>
        <begin position="295"/>
        <end position="318"/>
    </location>
</feature>
<evidence type="ECO:0000313" key="2">
    <source>
        <dbReference type="EMBL" id="APD74246.1"/>
    </source>
</evidence>
<organism evidence="2">
    <name type="scientific">Trypanosoma brucei</name>
    <dbReference type="NCBI Taxonomy" id="5691"/>
    <lineage>
        <taxon>Eukaryota</taxon>
        <taxon>Discoba</taxon>
        <taxon>Euglenozoa</taxon>
        <taxon>Kinetoplastea</taxon>
        <taxon>Metakinetoplastina</taxon>
        <taxon>Trypanosomatida</taxon>
        <taxon>Trypanosomatidae</taxon>
        <taxon>Trypanosoma</taxon>
    </lineage>
</organism>